<keyword evidence="2" id="KW-1185">Reference proteome</keyword>
<dbReference type="KEGG" id="ceh:CEW89_01485"/>
<accession>A0A291G852</accession>
<sequence>MGEDMTRLSHLSLGLATALATTVAPLAATADSGLGFLGANSSIGYISLNDTSIATADGTLDYAISRYHGLQLDLSTTSFPDHWQGTLASHLYMRPNADAKYGLFAAYTDINQEAASIGTLGIEGLWAIEDQTLLSMRAGIGLYQPDNRDFIFGDIGVKTGIGEHLALSASLSGYDLEESDLASRDLTAALGATWSFATAPVDLTLSASYSFVTDTEGNDDSFGVSALLTWRPGGNRQAIRPLYEETFAPVRPLTGLLARHTVRSLER</sequence>
<dbReference type="EMBL" id="CP022196">
    <property type="protein sequence ID" value="ATG46355.1"/>
    <property type="molecule type" value="Genomic_DNA"/>
</dbReference>
<reference evidence="1 2" key="1">
    <citation type="submission" date="2017-06" db="EMBL/GenBank/DDBJ databases">
        <title>Celeribacter sp. TSPH2 complete genome sequence.</title>
        <authorList>
            <person name="Woo J.-H."/>
            <person name="Kim H.-S."/>
        </authorList>
    </citation>
    <scope>NUCLEOTIDE SEQUENCE [LARGE SCALE GENOMIC DNA]</scope>
    <source>
        <strain evidence="1 2">TSPH2</strain>
    </source>
</reference>
<protein>
    <submittedName>
        <fullName evidence="1">Uncharacterized protein</fullName>
    </submittedName>
</protein>
<dbReference type="STRING" id="1758178.GCA_001550095_01540"/>
<evidence type="ECO:0000313" key="2">
    <source>
        <dbReference type="Proteomes" id="UP000217935"/>
    </source>
</evidence>
<gene>
    <name evidence="1" type="ORF">CEW89_01485</name>
</gene>
<dbReference type="AlphaFoldDB" id="A0A291G852"/>
<proteinExistence type="predicted"/>
<evidence type="ECO:0000313" key="1">
    <source>
        <dbReference type="EMBL" id="ATG46355.1"/>
    </source>
</evidence>
<name>A0A291G852_9RHOB</name>
<organism evidence="1 2">
    <name type="scientific">Celeribacter ethanolicus</name>
    <dbReference type="NCBI Taxonomy" id="1758178"/>
    <lineage>
        <taxon>Bacteria</taxon>
        <taxon>Pseudomonadati</taxon>
        <taxon>Pseudomonadota</taxon>
        <taxon>Alphaproteobacteria</taxon>
        <taxon>Rhodobacterales</taxon>
        <taxon>Roseobacteraceae</taxon>
        <taxon>Celeribacter</taxon>
    </lineage>
</organism>
<dbReference type="Proteomes" id="UP000217935">
    <property type="component" value="Chromosome"/>
</dbReference>